<organism evidence="2">
    <name type="scientific">uncultured marine virus</name>
    <dbReference type="NCBI Taxonomy" id="186617"/>
    <lineage>
        <taxon>Viruses</taxon>
        <taxon>environmental samples</taxon>
    </lineage>
</organism>
<feature type="region of interest" description="Disordered" evidence="1">
    <location>
        <begin position="24"/>
        <end position="112"/>
    </location>
</feature>
<feature type="compositionally biased region" description="Basic residues" evidence="1">
    <location>
        <begin position="93"/>
        <end position="107"/>
    </location>
</feature>
<reference evidence="2" key="2">
    <citation type="submission" date="2015-03" db="EMBL/GenBank/DDBJ databases">
        <authorList>
            <person name="Chow C.-E.T."/>
            <person name="Winget D.M."/>
            <person name="White R.A.III."/>
            <person name="Hallam S.J."/>
            <person name="Suttle C.A."/>
        </authorList>
    </citation>
    <scope>NUCLEOTIDE SEQUENCE</scope>
    <source>
        <strain evidence="2">Oxic1_6</strain>
    </source>
</reference>
<evidence type="ECO:0000256" key="1">
    <source>
        <dbReference type="SAM" id="MobiDB-lite"/>
    </source>
</evidence>
<reference evidence="2" key="1">
    <citation type="journal article" date="2015" name="Front. Microbiol.">
        <title>Combining genomic sequencing methods to explore viral diversity and reveal potential virus-host interactions.</title>
        <authorList>
            <person name="Chow C.E."/>
            <person name="Winget D.M."/>
            <person name="White R.A.III."/>
            <person name="Hallam S.J."/>
            <person name="Suttle C.A."/>
        </authorList>
    </citation>
    <scope>NUCLEOTIDE SEQUENCE</scope>
    <source>
        <strain evidence="2">Oxic1_6</strain>
    </source>
</reference>
<dbReference type="EMBL" id="KR029601">
    <property type="protein sequence ID" value="AKH48113.1"/>
    <property type="molecule type" value="Genomic_DNA"/>
</dbReference>
<proteinExistence type="predicted"/>
<sequence>MCPQRQTPLARLRRPCWQRSRWPWVPDDPTSTPHPARLQPLGRHPLSHRGSGGCQRAHSRPLATRDALDEACARREGEGHERARATAQGVVRVRGRPRRQAPRSRRPVRVEREPRCYRSSLRGERGGCQAMAGEVGGVMNA</sequence>
<accession>A0A0F7L958</accession>
<name>A0A0F7L958_9VIRU</name>
<feature type="compositionally biased region" description="Basic and acidic residues" evidence="1">
    <location>
        <begin position="66"/>
        <end position="84"/>
    </location>
</feature>
<protein>
    <submittedName>
        <fullName evidence="2">Uncharacterized protein</fullName>
    </submittedName>
</protein>
<evidence type="ECO:0000313" key="2">
    <source>
        <dbReference type="EMBL" id="AKH48113.1"/>
    </source>
</evidence>